<dbReference type="EMBL" id="WNTK01002231">
    <property type="protein sequence ID" value="KAG9466225.1"/>
    <property type="molecule type" value="Genomic_DNA"/>
</dbReference>
<comment type="caution">
    <text evidence="2">The sequence shown here is derived from an EMBL/GenBank/DDBJ whole genome shotgun (WGS) entry which is preliminary data.</text>
</comment>
<dbReference type="Proteomes" id="UP000770717">
    <property type="component" value="Unassembled WGS sequence"/>
</dbReference>
<evidence type="ECO:0000313" key="2">
    <source>
        <dbReference type="EMBL" id="KAG9466225.1"/>
    </source>
</evidence>
<sequence>MEKSDAEKKKKFEQPKKPEEDLLTYWMDGGDAGKYPGGGGGARAALAGEDVWRGLGNAGVKACDRSSEGLKAVEGVCAGEA</sequence>
<proteinExistence type="predicted"/>
<keyword evidence="3" id="KW-1185">Reference proteome</keyword>
<evidence type="ECO:0000313" key="3">
    <source>
        <dbReference type="Proteomes" id="UP000770717"/>
    </source>
</evidence>
<dbReference type="AlphaFoldDB" id="A0A8J6E7Q8"/>
<organism evidence="2 3">
    <name type="scientific">Eleutherodactylus coqui</name>
    <name type="common">Puerto Rican coqui</name>
    <dbReference type="NCBI Taxonomy" id="57060"/>
    <lineage>
        <taxon>Eukaryota</taxon>
        <taxon>Metazoa</taxon>
        <taxon>Chordata</taxon>
        <taxon>Craniata</taxon>
        <taxon>Vertebrata</taxon>
        <taxon>Euteleostomi</taxon>
        <taxon>Amphibia</taxon>
        <taxon>Batrachia</taxon>
        <taxon>Anura</taxon>
        <taxon>Neobatrachia</taxon>
        <taxon>Hyloidea</taxon>
        <taxon>Eleutherodactylidae</taxon>
        <taxon>Eleutherodactylinae</taxon>
        <taxon>Eleutherodactylus</taxon>
        <taxon>Eleutherodactylus</taxon>
    </lineage>
</organism>
<accession>A0A8J6E7Q8</accession>
<name>A0A8J6E7Q8_ELECQ</name>
<reference evidence="2" key="1">
    <citation type="thesis" date="2020" institute="ProQuest LLC" country="789 East Eisenhower Parkway, Ann Arbor, MI, USA">
        <title>Comparative Genomics and Chromosome Evolution.</title>
        <authorList>
            <person name="Mudd A.B."/>
        </authorList>
    </citation>
    <scope>NUCLEOTIDE SEQUENCE</scope>
    <source>
        <strain evidence="2">HN-11 Male</strain>
        <tissue evidence="2">Kidney and liver</tissue>
    </source>
</reference>
<feature type="region of interest" description="Disordered" evidence="1">
    <location>
        <begin position="1"/>
        <end position="20"/>
    </location>
</feature>
<evidence type="ECO:0000256" key="1">
    <source>
        <dbReference type="SAM" id="MobiDB-lite"/>
    </source>
</evidence>
<gene>
    <name evidence="2" type="ORF">GDO78_016987</name>
</gene>
<protein>
    <submittedName>
        <fullName evidence="2">Uncharacterized protein</fullName>
    </submittedName>
</protein>